<dbReference type="GO" id="GO:0016746">
    <property type="term" value="F:acyltransferase activity"/>
    <property type="evidence" value="ECO:0007669"/>
    <property type="project" value="InterPro"/>
</dbReference>
<sequence>LARRVALERGIDLSTLTGTGSGVDGCFVLADLDKVVVGAPGASSYTDVPLTGMRSAYRFPSWVSAEA</sequence>
<dbReference type="InterPro" id="IPR036625">
    <property type="entry name" value="E3-bd_dom_sf"/>
</dbReference>
<name>A0A0R3XD86_HYDTA</name>
<accession>A0A0R3XD86</accession>
<dbReference type="Pfam" id="PF02817">
    <property type="entry name" value="E3_binding"/>
    <property type="match status" value="1"/>
</dbReference>
<comment type="similarity">
    <text evidence="1">Belongs to the 2-oxoacid dehydrogenase family.</text>
</comment>
<reference evidence="3" key="1">
    <citation type="submission" date="2017-02" db="UniProtKB">
        <authorList>
            <consortium name="WormBaseParasite"/>
        </authorList>
    </citation>
    <scope>IDENTIFICATION</scope>
</reference>
<dbReference type="Gene3D" id="4.10.320.10">
    <property type="entry name" value="E3-binding domain"/>
    <property type="match status" value="1"/>
</dbReference>
<dbReference type="AlphaFoldDB" id="A0A0R3XD86"/>
<evidence type="ECO:0000256" key="1">
    <source>
        <dbReference type="ARBA" id="ARBA00007317"/>
    </source>
</evidence>
<dbReference type="InterPro" id="IPR004167">
    <property type="entry name" value="PSBD"/>
</dbReference>
<evidence type="ECO:0000313" key="3">
    <source>
        <dbReference type="WBParaSite" id="TTAC_0001151301-mRNA-1"/>
    </source>
</evidence>
<dbReference type="STRING" id="6205.A0A0R3XD86"/>
<dbReference type="WBParaSite" id="TTAC_0001151301-mRNA-1">
    <property type="protein sequence ID" value="TTAC_0001151301-mRNA-1"/>
    <property type="gene ID" value="TTAC_0001151301"/>
</dbReference>
<feature type="domain" description="Peripheral subunit-binding (PSBD)" evidence="2">
    <location>
        <begin position="1"/>
        <end position="36"/>
    </location>
</feature>
<dbReference type="PROSITE" id="PS51826">
    <property type="entry name" value="PSBD"/>
    <property type="match status" value="1"/>
</dbReference>
<organism evidence="3">
    <name type="scientific">Hydatigena taeniaeformis</name>
    <name type="common">Feline tapeworm</name>
    <name type="synonym">Taenia taeniaeformis</name>
    <dbReference type="NCBI Taxonomy" id="6205"/>
    <lineage>
        <taxon>Eukaryota</taxon>
        <taxon>Metazoa</taxon>
        <taxon>Spiralia</taxon>
        <taxon>Lophotrochozoa</taxon>
        <taxon>Platyhelminthes</taxon>
        <taxon>Cestoda</taxon>
        <taxon>Eucestoda</taxon>
        <taxon>Cyclophyllidea</taxon>
        <taxon>Taeniidae</taxon>
        <taxon>Hydatigera</taxon>
    </lineage>
</organism>
<evidence type="ECO:0000259" key="2">
    <source>
        <dbReference type="PROSITE" id="PS51826"/>
    </source>
</evidence>
<proteinExistence type="inferred from homology"/>
<protein>
    <submittedName>
        <fullName evidence="3">Peripheral subunit-binding (PSBD) domain-containing protein</fullName>
    </submittedName>
</protein>